<gene>
    <name evidence="2" type="ORF">ACD_71C00179G0008</name>
</gene>
<evidence type="ECO:0000259" key="1">
    <source>
        <dbReference type="PROSITE" id="PS51272"/>
    </source>
</evidence>
<comment type="caution">
    <text evidence="2">The sequence shown here is derived from an EMBL/GenBank/DDBJ whole genome shotgun (WGS) entry which is preliminary data.</text>
</comment>
<dbReference type="EMBL" id="AMFJ01028910">
    <property type="protein sequence ID" value="EKD44313.1"/>
    <property type="molecule type" value="Genomic_DNA"/>
</dbReference>
<dbReference type="Pfam" id="PF00395">
    <property type="entry name" value="SLH"/>
    <property type="match status" value="2"/>
</dbReference>
<reference evidence="2" key="1">
    <citation type="journal article" date="2012" name="Science">
        <title>Fermentation, hydrogen, and sulfur metabolism in multiple uncultivated bacterial phyla.</title>
        <authorList>
            <person name="Wrighton K.C."/>
            <person name="Thomas B.C."/>
            <person name="Sharon I."/>
            <person name="Miller C.S."/>
            <person name="Castelle C.J."/>
            <person name="VerBerkmoes N.C."/>
            <person name="Wilkins M.J."/>
            <person name="Hettich R.L."/>
            <person name="Lipton M.S."/>
            <person name="Williams K.H."/>
            <person name="Long P.E."/>
            <person name="Banfield J.F."/>
        </authorList>
    </citation>
    <scope>NUCLEOTIDE SEQUENCE [LARGE SCALE GENOMIC DNA]</scope>
</reference>
<feature type="domain" description="SLH" evidence="1">
    <location>
        <begin position="147"/>
        <end position="210"/>
    </location>
</feature>
<feature type="domain" description="SLH" evidence="1">
    <location>
        <begin position="22"/>
        <end position="85"/>
    </location>
</feature>
<dbReference type="InterPro" id="IPR001119">
    <property type="entry name" value="SLH_dom"/>
</dbReference>
<name>K1ZIQ5_9BACT</name>
<sequence>MQLLNHVGIIVCVSILWSLSNAHAWGLSDIEWHWAKSMIQSAVSKGIIKGYSDGTFKPEKSVSFIEACAIAFRTSGVVKTSEENASSDWKTPYLSYYNTNSYDEVYKPERNGSDNPMTREKTLYVLLKARGISFDIAHEKVFAEKWMDTGFSDTAANASYAMYVKYAKDNEIVNGYDGINFGYGKTVSRAEFVKMTLWVFERTDLKTSIDYISNIKLTIPDSDKITYSENAIIKGQSFTDSTKVQDTSKQIYNNRLYMIQSQSYYDSMNANQTPIQVAWSFWTSQKIYNAESDGWTLMFQDGSSSSTSWDVQKIIDIIRYNENFYFEDLGQDANFPILGGVKSFQEFKLVWKQVMTNYGNYKSTYDIKTFIKALFIANSTFNGASLRAALYLK</sequence>
<accession>K1ZIQ5</accession>
<proteinExistence type="predicted"/>
<dbReference type="AlphaFoldDB" id="K1ZIQ5"/>
<protein>
    <submittedName>
        <fullName evidence="2">S-layer protein</fullName>
    </submittedName>
</protein>
<dbReference type="PROSITE" id="PS51272">
    <property type="entry name" value="SLH"/>
    <property type="match status" value="2"/>
</dbReference>
<evidence type="ECO:0000313" key="2">
    <source>
        <dbReference type="EMBL" id="EKD44313.1"/>
    </source>
</evidence>
<organism evidence="2">
    <name type="scientific">uncultured bacterium</name>
    <name type="common">gcode 4</name>
    <dbReference type="NCBI Taxonomy" id="1234023"/>
    <lineage>
        <taxon>Bacteria</taxon>
        <taxon>environmental samples</taxon>
    </lineage>
</organism>